<name>L1N8T8_9BACT</name>
<keyword evidence="3" id="KW-1185">Reference proteome</keyword>
<evidence type="ECO:0000256" key="1">
    <source>
        <dbReference type="SAM" id="Phobius"/>
    </source>
</evidence>
<dbReference type="EMBL" id="AMEP01000099">
    <property type="protein sequence ID" value="EKX99621.1"/>
    <property type="molecule type" value="Genomic_DNA"/>
</dbReference>
<accession>L1N8T8</accession>
<keyword evidence="1" id="KW-0812">Transmembrane</keyword>
<dbReference type="Proteomes" id="UP000010433">
    <property type="component" value="Unassembled WGS sequence"/>
</dbReference>
<keyword evidence="1" id="KW-0472">Membrane</keyword>
<dbReference type="AlphaFoldDB" id="L1N8T8"/>
<dbReference type="HOGENOM" id="CLU_2909507_0_0_10"/>
<proteinExistence type="predicted"/>
<dbReference type="STRING" id="1127699.HMPREF9151_01641"/>
<feature type="non-terminal residue" evidence="2">
    <location>
        <position position="62"/>
    </location>
</feature>
<organism evidence="2 3">
    <name type="scientific">Hoylesella saccharolytica F0055</name>
    <dbReference type="NCBI Taxonomy" id="1127699"/>
    <lineage>
        <taxon>Bacteria</taxon>
        <taxon>Pseudomonadati</taxon>
        <taxon>Bacteroidota</taxon>
        <taxon>Bacteroidia</taxon>
        <taxon>Bacteroidales</taxon>
        <taxon>Prevotellaceae</taxon>
        <taxon>Hoylesella</taxon>
    </lineage>
</organism>
<comment type="caution">
    <text evidence="2">The sequence shown here is derived from an EMBL/GenBank/DDBJ whole genome shotgun (WGS) entry which is preliminary data.</text>
</comment>
<feature type="transmembrane region" description="Helical" evidence="1">
    <location>
        <begin position="14"/>
        <end position="32"/>
    </location>
</feature>
<protein>
    <submittedName>
        <fullName evidence="2">Uncharacterized protein</fullName>
    </submittedName>
</protein>
<sequence>MIESRMNEEQVSPMRYLLFLFVFMNVCGVSYGTGKSEMGYVLCGTDKNDFCPGSDGNSLKKC</sequence>
<gene>
    <name evidence="2" type="ORF">HMPREF9151_01641</name>
</gene>
<reference evidence="2 3" key="1">
    <citation type="submission" date="2012-05" db="EMBL/GenBank/DDBJ databases">
        <authorList>
            <person name="Weinstock G."/>
            <person name="Sodergren E."/>
            <person name="Lobos E.A."/>
            <person name="Fulton L."/>
            <person name="Fulton R."/>
            <person name="Courtney L."/>
            <person name="Fronick C."/>
            <person name="O'Laughlin M."/>
            <person name="Godfrey J."/>
            <person name="Wilson R.M."/>
            <person name="Miner T."/>
            <person name="Farmer C."/>
            <person name="Delehaunty K."/>
            <person name="Cordes M."/>
            <person name="Minx P."/>
            <person name="Tomlinson C."/>
            <person name="Chen J."/>
            <person name="Wollam A."/>
            <person name="Pepin K.H."/>
            <person name="Bhonagiri V."/>
            <person name="Zhang X."/>
            <person name="Suruliraj S."/>
            <person name="Warren W."/>
            <person name="Mitreva M."/>
            <person name="Mardis E.R."/>
            <person name="Wilson R.K."/>
        </authorList>
    </citation>
    <scope>NUCLEOTIDE SEQUENCE [LARGE SCALE GENOMIC DNA]</scope>
    <source>
        <strain evidence="2 3">F0055</strain>
    </source>
</reference>
<evidence type="ECO:0000313" key="3">
    <source>
        <dbReference type="Proteomes" id="UP000010433"/>
    </source>
</evidence>
<evidence type="ECO:0000313" key="2">
    <source>
        <dbReference type="EMBL" id="EKX99621.1"/>
    </source>
</evidence>
<keyword evidence="1" id="KW-1133">Transmembrane helix</keyword>